<dbReference type="Proteomes" id="UP000004123">
    <property type="component" value="Unassembled WGS sequence"/>
</dbReference>
<evidence type="ECO:0000313" key="1">
    <source>
        <dbReference type="EMBL" id="EGQ14813.1"/>
    </source>
</evidence>
<dbReference type="AlphaFoldDB" id="F9DK65"/>
<dbReference type="HOGENOM" id="CLU_3220268_0_0_10"/>
<organism evidence="1 2">
    <name type="scientific">Prevotella pallens ATCC 700821</name>
    <dbReference type="NCBI Taxonomy" id="997353"/>
    <lineage>
        <taxon>Bacteria</taxon>
        <taxon>Pseudomonadati</taxon>
        <taxon>Bacteroidota</taxon>
        <taxon>Bacteroidia</taxon>
        <taxon>Bacteroidales</taxon>
        <taxon>Prevotellaceae</taxon>
        <taxon>Prevotella</taxon>
    </lineage>
</organism>
<reference evidence="1 2" key="1">
    <citation type="submission" date="2011-04" db="EMBL/GenBank/DDBJ databases">
        <authorList>
            <person name="Muzny D."/>
            <person name="Qin X."/>
            <person name="Deng J."/>
            <person name="Jiang H."/>
            <person name="Liu Y."/>
            <person name="Qu J."/>
            <person name="Song X.-Z."/>
            <person name="Zhang L."/>
            <person name="Thornton R."/>
            <person name="Coyle M."/>
            <person name="Francisco L."/>
            <person name="Jackson L."/>
            <person name="Javaid M."/>
            <person name="Korchina V."/>
            <person name="Kovar C."/>
            <person name="Mata R."/>
            <person name="Mathew T."/>
            <person name="Ngo R."/>
            <person name="Nguyen L."/>
            <person name="Nguyen N."/>
            <person name="Okwuonu G."/>
            <person name="Ongeri F."/>
            <person name="Pham C."/>
            <person name="Simmons D."/>
            <person name="Wilczek-Boney K."/>
            <person name="Hale W."/>
            <person name="Jakkamsetti A."/>
            <person name="Pham P."/>
            <person name="Ruth R."/>
            <person name="San Lucas F."/>
            <person name="Warren J."/>
            <person name="Zhang J."/>
            <person name="Zhao Z."/>
            <person name="Zhou C."/>
            <person name="Zhu D."/>
            <person name="Lee S."/>
            <person name="Bess C."/>
            <person name="Blankenburg K."/>
            <person name="Forbes L."/>
            <person name="Fu Q."/>
            <person name="Gubbala S."/>
            <person name="Hirani K."/>
            <person name="Jayaseelan J.C."/>
            <person name="Lara F."/>
            <person name="Munidasa M."/>
            <person name="Palculict T."/>
            <person name="Patil S."/>
            <person name="Pu L.-L."/>
            <person name="Saada N."/>
            <person name="Tang L."/>
            <person name="Weissenberger G."/>
            <person name="Zhu Y."/>
            <person name="Hemphill L."/>
            <person name="Shang Y."/>
            <person name="Youmans B."/>
            <person name="Ayvaz T."/>
            <person name="Ross M."/>
            <person name="Santibanez J."/>
            <person name="Aqrawi P."/>
            <person name="Gross S."/>
            <person name="Joshi V."/>
            <person name="Fowler G."/>
            <person name="Nazareth L."/>
            <person name="Reid J."/>
            <person name="Worley K."/>
            <person name="Petrosino J."/>
            <person name="Highlander S."/>
            <person name="Gibbs R."/>
        </authorList>
    </citation>
    <scope>NUCLEOTIDE SEQUENCE [LARGE SCALE GENOMIC DNA]</scope>
    <source>
        <strain evidence="1 2">ATCC 700821</strain>
    </source>
</reference>
<sequence length="44" mass="5143">MQQHNIQKTKTILLQCKNPLLAMQKPPFCTPKTILLHGEYVTHR</sequence>
<evidence type="ECO:0000313" key="2">
    <source>
        <dbReference type="Proteomes" id="UP000004123"/>
    </source>
</evidence>
<comment type="caution">
    <text evidence="1">The sequence shown here is derived from an EMBL/GenBank/DDBJ whole genome shotgun (WGS) entry which is preliminary data.</text>
</comment>
<name>F9DK65_9BACT</name>
<protein>
    <submittedName>
        <fullName evidence="1">Uncharacterized protein</fullName>
    </submittedName>
</protein>
<accession>F9DK65</accession>
<gene>
    <name evidence="1" type="ORF">HMPREF9144_2057</name>
</gene>
<proteinExistence type="predicted"/>
<dbReference type="EMBL" id="AFPY01000104">
    <property type="protein sequence ID" value="EGQ14813.1"/>
    <property type="molecule type" value="Genomic_DNA"/>
</dbReference>